<evidence type="ECO:0000313" key="1">
    <source>
        <dbReference type="EMBL" id="KAF2186872.1"/>
    </source>
</evidence>
<proteinExistence type="predicted"/>
<dbReference type="EMBL" id="ML994628">
    <property type="protein sequence ID" value="KAF2186872.1"/>
    <property type="molecule type" value="Genomic_DNA"/>
</dbReference>
<sequence>MLTAFPHYSSLQKLRFHPNSILIFQPPHHQTVHSLDSYPNLQSTSTALLIPIPPSKQPPTSPPLPSSNFLSPPSFLLIIPLPTLFRL</sequence>
<keyword evidence="2" id="KW-1185">Reference proteome</keyword>
<organism evidence="1 2">
    <name type="scientific">Zopfia rhizophila CBS 207.26</name>
    <dbReference type="NCBI Taxonomy" id="1314779"/>
    <lineage>
        <taxon>Eukaryota</taxon>
        <taxon>Fungi</taxon>
        <taxon>Dikarya</taxon>
        <taxon>Ascomycota</taxon>
        <taxon>Pezizomycotina</taxon>
        <taxon>Dothideomycetes</taxon>
        <taxon>Dothideomycetes incertae sedis</taxon>
        <taxon>Zopfiaceae</taxon>
        <taxon>Zopfia</taxon>
    </lineage>
</organism>
<dbReference type="Proteomes" id="UP000800200">
    <property type="component" value="Unassembled WGS sequence"/>
</dbReference>
<name>A0A6A6E7W5_9PEZI</name>
<evidence type="ECO:0000313" key="2">
    <source>
        <dbReference type="Proteomes" id="UP000800200"/>
    </source>
</evidence>
<accession>A0A6A6E7W5</accession>
<protein>
    <submittedName>
        <fullName evidence="1">Uncharacterized protein</fullName>
    </submittedName>
</protein>
<dbReference type="AlphaFoldDB" id="A0A6A6E7W5"/>
<gene>
    <name evidence="1" type="ORF">K469DRAFT_705396</name>
</gene>
<reference evidence="1" key="1">
    <citation type="journal article" date="2020" name="Stud. Mycol.">
        <title>101 Dothideomycetes genomes: a test case for predicting lifestyles and emergence of pathogens.</title>
        <authorList>
            <person name="Haridas S."/>
            <person name="Albert R."/>
            <person name="Binder M."/>
            <person name="Bloem J."/>
            <person name="Labutti K."/>
            <person name="Salamov A."/>
            <person name="Andreopoulos B."/>
            <person name="Baker S."/>
            <person name="Barry K."/>
            <person name="Bills G."/>
            <person name="Bluhm B."/>
            <person name="Cannon C."/>
            <person name="Castanera R."/>
            <person name="Culley D."/>
            <person name="Daum C."/>
            <person name="Ezra D."/>
            <person name="Gonzalez J."/>
            <person name="Henrissat B."/>
            <person name="Kuo A."/>
            <person name="Liang C."/>
            <person name="Lipzen A."/>
            <person name="Lutzoni F."/>
            <person name="Magnuson J."/>
            <person name="Mondo S."/>
            <person name="Nolan M."/>
            <person name="Ohm R."/>
            <person name="Pangilinan J."/>
            <person name="Park H.-J."/>
            <person name="Ramirez L."/>
            <person name="Alfaro M."/>
            <person name="Sun H."/>
            <person name="Tritt A."/>
            <person name="Yoshinaga Y."/>
            <person name="Zwiers L.-H."/>
            <person name="Turgeon B."/>
            <person name="Goodwin S."/>
            <person name="Spatafora J."/>
            <person name="Crous P."/>
            <person name="Grigoriev I."/>
        </authorList>
    </citation>
    <scope>NUCLEOTIDE SEQUENCE</scope>
    <source>
        <strain evidence="1">CBS 207.26</strain>
    </source>
</reference>